<keyword evidence="1" id="KW-1133">Transmembrane helix</keyword>
<dbReference type="OMA" id="EESYQIK"/>
<feature type="transmembrane region" description="Helical" evidence="1">
    <location>
        <begin position="131"/>
        <end position="155"/>
    </location>
</feature>
<feature type="transmembrane region" description="Helical" evidence="1">
    <location>
        <begin position="67"/>
        <end position="85"/>
    </location>
</feature>
<dbReference type="KEGG" id="ptm:GSPATT00028195001"/>
<dbReference type="AlphaFoldDB" id="A0BF43"/>
<keyword evidence="3" id="KW-1185">Reference proteome</keyword>
<name>A0BF43_PARTE</name>
<dbReference type="Proteomes" id="UP000000600">
    <property type="component" value="Unassembled WGS sequence"/>
</dbReference>
<dbReference type="GeneID" id="5010342"/>
<dbReference type="RefSeq" id="XP_001424558.1">
    <property type="nucleotide sequence ID" value="XM_001424521.1"/>
</dbReference>
<feature type="transmembrane region" description="Helical" evidence="1">
    <location>
        <begin position="167"/>
        <end position="189"/>
    </location>
</feature>
<proteinExistence type="predicted"/>
<gene>
    <name evidence="2" type="ORF">GSPATT00028195001</name>
</gene>
<sequence length="495" mass="58993">MINYYFNLHKLYMHRFYLSFKDAQIEESYQIKNQHSKRLITFISISSGFILAFLIKVIQSISEDNMYAFYLNITILSYLCLQLGVFWKQSKYLRVGIIILNHFVTIYFIVFEDRSEVDNQMAMLQGVNQMAASYLLILTGEYIDGMLTIISLQIFRISWVLVKCESVQYSAPITSMLLILYINYFNFLYNKAKRSQYLLSLADCRWEEILQKLQIQQSYLILQFQEDTLRYTIKNFQNCEKMFKTQEEAQNFLRSATYHNNLLQNVIHKSMIEFEKTTHNNFNETILINYQKQTIRTEISIYKGDQPTILLIFRNFFLENKINPVAIQKQFGNAIKLIVKILEKIRGAQFFEIQYLMIQRKLILVHLMINVQNKLKIKTINLNDFLNHAILLYQDLKIKLNYKCNEKIETIVSILQIFIILIFENRNSEFLTITTKLTQDEEVQCIFQGRFNKEKLERFQKAYELPWLLIFETLHLEEEVLTFTFHKNIGIPFGA</sequence>
<dbReference type="EMBL" id="CT867990">
    <property type="protein sequence ID" value="CAK57160.1"/>
    <property type="molecule type" value="Genomic_DNA"/>
</dbReference>
<keyword evidence="1" id="KW-0472">Membrane</keyword>
<dbReference type="InParanoid" id="A0BF43"/>
<dbReference type="OrthoDB" id="294482at2759"/>
<reference evidence="2 3" key="1">
    <citation type="journal article" date="2006" name="Nature">
        <title>Global trends of whole-genome duplications revealed by the ciliate Paramecium tetraurelia.</title>
        <authorList>
            <consortium name="Genoscope"/>
            <person name="Aury J.-M."/>
            <person name="Jaillon O."/>
            <person name="Duret L."/>
            <person name="Noel B."/>
            <person name="Jubin C."/>
            <person name="Porcel B.M."/>
            <person name="Segurens B."/>
            <person name="Daubin V."/>
            <person name="Anthouard V."/>
            <person name="Aiach N."/>
            <person name="Arnaiz O."/>
            <person name="Billaut A."/>
            <person name="Beisson J."/>
            <person name="Blanc I."/>
            <person name="Bouhouche K."/>
            <person name="Camara F."/>
            <person name="Duharcourt S."/>
            <person name="Guigo R."/>
            <person name="Gogendeau D."/>
            <person name="Katinka M."/>
            <person name="Keller A.-M."/>
            <person name="Kissmehl R."/>
            <person name="Klotz C."/>
            <person name="Koll F."/>
            <person name="Le Moue A."/>
            <person name="Lepere C."/>
            <person name="Malinsky S."/>
            <person name="Nowacki M."/>
            <person name="Nowak J.K."/>
            <person name="Plattner H."/>
            <person name="Poulain J."/>
            <person name="Ruiz F."/>
            <person name="Serrano V."/>
            <person name="Zagulski M."/>
            <person name="Dessen P."/>
            <person name="Betermier M."/>
            <person name="Weissenbach J."/>
            <person name="Scarpelli C."/>
            <person name="Schachter V."/>
            <person name="Sperling L."/>
            <person name="Meyer E."/>
            <person name="Cohen J."/>
            <person name="Wincker P."/>
        </authorList>
    </citation>
    <scope>NUCLEOTIDE SEQUENCE [LARGE SCALE GENOMIC DNA]</scope>
    <source>
        <strain evidence="2 3">Stock d4-2</strain>
    </source>
</reference>
<evidence type="ECO:0008006" key="4">
    <source>
        <dbReference type="Google" id="ProtNLM"/>
    </source>
</evidence>
<feature type="transmembrane region" description="Helical" evidence="1">
    <location>
        <begin position="39"/>
        <end position="61"/>
    </location>
</feature>
<evidence type="ECO:0000313" key="2">
    <source>
        <dbReference type="EMBL" id="CAK57160.1"/>
    </source>
</evidence>
<protein>
    <recommendedName>
        <fullName evidence="4">Transmembrane protein</fullName>
    </recommendedName>
</protein>
<accession>A0BF43</accession>
<evidence type="ECO:0000256" key="1">
    <source>
        <dbReference type="SAM" id="Phobius"/>
    </source>
</evidence>
<keyword evidence="1" id="KW-0812">Transmembrane</keyword>
<evidence type="ECO:0000313" key="3">
    <source>
        <dbReference type="Proteomes" id="UP000000600"/>
    </source>
</evidence>
<dbReference type="HOGENOM" id="CLU_557211_0_0_1"/>
<organism evidence="2 3">
    <name type="scientific">Paramecium tetraurelia</name>
    <dbReference type="NCBI Taxonomy" id="5888"/>
    <lineage>
        <taxon>Eukaryota</taxon>
        <taxon>Sar</taxon>
        <taxon>Alveolata</taxon>
        <taxon>Ciliophora</taxon>
        <taxon>Intramacronucleata</taxon>
        <taxon>Oligohymenophorea</taxon>
        <taxon>Peniculida</taxon>
        <taxon>Parameciidae</taxon>
        <taxon>Paramecium</taxon>
    </lineage>
</organism>
<feature type="transmembrane region" description="Helical" evidence="1">
    <location>
        <begin position="92"/>
        <end position="111"/>
    </location>
</feature>